<organism evidence="1 2">
    <name type="scientific">Aquamicrobium aerolatum DSM 21857</name>
    <dbReference type="NCBI Taxonomy" id="1121003"/>
    <lineage>
        <taxon>Bacteria</taxon>
        <taxon>Pseudomonadati</taxon>
        <taxon>Pseudomonadota</taxon>
        <taxon>Alphaproteobacteria</taxon>
        <taxon>Hyphomicrobiales</taxon>
        <taxon>Phyllobacteriaceae</taxon>
        <taxon>Aerobium</taxon>
    </lineage>
</organism>
<gene>
    <name evidence="1" type="ORF">SAMN03080618_02448</name>
</gene>
<evidence type="ECO:0000313" key="2">
    <source>
        <dbReference type="Proteomes" id="UP000242763"/>
    </source>
</evidence>
<keyword evidence="2" id="KW-1185">Reference proteome</keyword>
<dbReference type="STRING" id="1121003.SAMN03080618_02448"/>
<dbReference type="Proteomes" id="UP000242763">
    <property type="component" value="Unassembled WGS sequence"/>
</dbReference>
<proteinExistence type="predicted"/>
<name>A0A1I3PVV6_9HYPH</name>
<dbReference type="AlphaFoldDB" id="A0A1I3PVV6"/>
<evidence type="ECO:0000313" key="1">
    <source>
        <dbReference type="EMBL" id="SFJ25056.1"/>
    </source>
</evidence>
<reference evidence="2" key="1">
    <citation type="submission" date="2016-10" db="EMBL/GenBank/DDBJ databases">
        <authorList>
            <person name="Varghese N."/>
            <person name="Submissions S."/>
        </authorList>
    </citation>
    <scope>NUCLEOTIDE SEQUENCE [LARGE SCALE GENOMIC DNA]</scope>
    <source>
        <strain evidence="2">DSM 21857</strain>
    </source>
</reference>
<accession>A0A1I3PVV6</accession>
<sequence>MTLTFSMQILTGMSLYPWSVRTRFNGTPAGFTLTRLNASLVSKSFPHPAKESLSTAGALLVTYRQLVNQARFRVPDAAFVLSRTQGQGSALFASSLH</sequence>
<dbReference type="EMBL" id="FORF01000013">
    <property type="protein sequence ID" value="SFJ25056.1"/>
    <property type="molecule type" value="Genomic_DNA"/>
</dbReference>
<protein>
    <submittedName>
        <fullName evidence="1">Uncharacterized protein</fullName>
    </submittedName>
</protein>